<dbReference type="RefSeq" id="XP_040626336.1">
    <property type="nucleotide sequence ID" value="XM_040773487.1"/>
</dbReference>
<evidence type="ECO:0000313" key="2">
    <source>
        <dbReference type="Proteomes" id="UP000030653"/>
    </source>
</evidence>
<dbReference type="GeneID" id="63688549"/>
<accession>M5FTL5</accession>
<protein>
    <submittedName>
        <fullName evidence="1">Uncharacterized protein</fullName>
    </submittedName>
</protein>
<dbReference type="HOGENOM" id="CLU_1992562_0_0_1"/>
<gene>
    <name evidence="1" type="ORF">DACRYDRAFT_23961</name>
</gene>
<organism evidence="1 2">
    <name type="scientific">Dacryopinax primogenitus (strain DJM 731)</name>
    <name type="common">Brown rot fungus</name>
    <dbReference type="NCBI Taxonomy" id="1858805"/>
    <lineage>
        <taxon>Eukaryota</taxon>
        <taxon>Fungi</taxon>
        <taxon>Dikarya</taxon>
        <taxon>Basidiomycota</taxon>
        <taxon>Agaricomycotina</taxon>
        <taxon>Dacrymycetes</taxon>
        <taxon>Dacrymycetales</taxon>
        <taxon>Dacrymycetaceae</taxon>
        <taxon>Dacryopinax</taxon>
    </lineage>
</organism>
<dbReference type="AlphaFoldDB" id="M5FTL5"/>
<dbReference type="EMBL" id="JH795870">
    <property type="protein sequence ID" value="EJT99438.1"/>
    <property type="molecule type" value="Genomic_DNA"/>
</dbReference>
<reference evidence="1 2" key="1">
    <citation type="journal article" date="2012" name="Science">
        <title>The Paleozoic origin of enzymatic lignin decomposition reconstructed from 31 fungal genomes.</title>
        <authorList>
            <person name="Floudas D."/>
            <person name="Binder M."/>
            <person name="Riley R."/>
            <person name="Barry K."/>
            <person name="Blanchette R.A."/>
            <person name="Henrissat B."/>
            <person name="Martinez A.T."/>
            <person name="Otillar R."/>
            <person name="Spatafora J.W."/>
            <person name="Yadav J.S."/>
            <person name="Aerts A."/>
            <person name="Benoit I."/>
            <person name="Boyd A."/>
            <person name="Carlson A."/>
            <person name="Copeland A."/>
            <person name="Coutinho P.M."/>
            <person name="de Vries R.P."/>
            <person name="Ferreira P."/>
            <person name="Findley K."/>
            <person name="Foster B."/>
            <person name="Gaskell J."/>
            <person name="Glotzer D."/>
            <person name="Gorecki P."/>
            <person name="Heitman J."/>
            <person name="Hesse C."/>
            <person name="Hori C."/>
            <person name="Igarashi K."/>
            <person name="Jurgens J.A."/>
            <person name="Kallen N."/>
            <person name="Kersten P."/>
            <person name="Kohler A."/>
            <person name="Kuees U."/>
            <person name="Kumar T.K.A."/>
            <person name="Kuo A."/>
            <person name="LaButti K."/>
            <person name="Larrondo L.F."/>
            <person name="Lindquist E."/>
            <person name="Ling A."/>
            <person name="Lombard V."/>
            <person name="Lucas S."/>
            <person name="Lundell T."/>
            <person name="Martin R."/>
            <person name="McLaughlin D.J."/>
            <person name="Morgenstern I."/>
            <person name="Morin E."/>
            <person name="Murat C."/>
            <person name="Nagy L.G."/>
            <person name="Nolan M."/>
            <person name="Ohm R.A."/>
            <person name="Patyshakuliyeva A."/>
            <person name="Rokas A."/>
            <person name="Ruiz-Duenas F.J."/>
            <person name="Sabat G."/>
            <person name="Salamov A."/>
            <person name="Samejima M."/>
            <person name="Schmutz J."/>
            <person name="Slot J.C."/>
            <person name="St John F."/>
            <person name="Stenlid J."/>
            <person name="Sun H."/>
            <person name="Sun S."/>
            <person name="Syed K."/>
            <person name="Tsang A."/>
            <person name="Wiebenga A."/>
            <person name="Young D."/>
            <person name="Pisabarro A."/>
            <person name="Eastwood D.C."/>
            <person name="Martin F."/>
            <person name="Cullen D."/>
            <person name="Grigoriev I.V."/>
            <person name="Hibbett D.S."/>
        </authorList>
    </citation>
    <scope>NUCLEOTIDE SEQUENCE [LARGE SCALE GENOMIC DNA]</scope>
    <source>
        <strain evidence="1 2">DJM-731 SS1</strain>
    </source>
</reference>
<sequence>MELEERGWEELDPRDLDEFQYSLDERGVPNTGLPNNPGIQQSANTVNNNQPQQIQQRSLEDIDDEIDLYARSMPEEELDFEPFSARSVPEDELEWTVDMRDVEGEENLAERNKVGQAMGKAFNII</sequence>
<proteinExistence type="predicted"/>
<dbReference type="OrthoDB" id="3415466at2759"/>
<keyword evidence="2" id="KW-1185">Reference proteome</keyword>
<name>M5FTL5_DACPD</name>
<evidence type="ECO:0000313" key="1">
    <source>
        <dbReference type="EMBL" id="EJT99438.1"/>
    </source>
</evidence>
<dbReference type="Proteomes" id="UP000030653">
    <property type="component" value="Unassembled WGS sequence"/>
</dbReference>